<accession>A0ABW1XH23</accession>
<dbReference type="PROSITE" id="PS51648">
    <property type="entry name" value="YCGL"/>
    <property type="match status" value="1"/>
</dbReference>
<dbReference type="InterPro" id="IPR027354">
    <property type="entry name" value="YcgL_dom"/>
</dbReference>
<dbReference type="PANTHER" id="PTHR38109:SF1">
    <property type="entry name" value="PROTEIN YCGL"/>
    <property type="match status" value="1"/>
</dbReference>
<feature type="domain" description="YcgL" evidence="2">
    <location>
        <begin position="1"/>
        <end position="85"/>
    </location>
</feature>
<dbReference type="InterPro" id="IPR038068">
    <property type="entry name" value="YcgL-like_sf"/>
</dbReference>
<proteinExistence type="inferred from homology"/>
<comment type="caution">
    <text evidence="3">The sequence shown here is derived from an EMBL/GenBank/DDBJ whole genome shotgun (WGS) entry which is preliminary data.</text>
</comment>
<organism evidence="3 4">
    <name type="scientific">Pseudobowmanella zhangzhouensis</name>
    <dbReference type="NCBI Taxonomy" id="1537679"/>
    <lineage>
        <taxon>Bacteria</taxon>
        <taxon>Pseudomonadati</taxon>
        <taxon>Pseudomonadota</taxon>
        <taxon>Gammaproteobacteria</taxon>
        <taxon>Alteromonadales</taxon>
        <taxon>Alteromonadaceae</taxon>
    </lineage>
</organism>
<name>A0ABW1XH23_9ALTE</name>
<protein>
    <recommendedName>
        <fullName evidence="1">YcgL domain-containing protein ACFP85_05050</fullName>
    </recommendedName>
</protein>
<dbReference type="PANTHER" id="PTHR38109">
    <property type="entry name" value="PROTEIN YCGL"/>
    <property type="match status" value="1"/>
</dbReference>
<gene>
    <name evidence="3" type="ORF">ACFP85_05050</name>
</gene>
<dbReference type="RefSeq" id="WP_131257201.1">
    <property type="nucleotide sequence ID" value="NZ_JBHSUS010000001.1"/>
</dbReference>
<keyword evidence="4" id="KW-1185">Reference proteome</keyword>
<evidence type="ECO:0000256" key="1">
    <source>
        <dbReference type="HAMAP-Rule" id="MF_01866"/>
    </source>
</evidence>
<dbReference type="EMBL" id="JBHSUS010000001">
    <property type="protein sequence ID" value="MFC6439516.1"/>
    <property type="molecule type" value="Genomic_DNA"/>
</dbReference>
<dbReference type="Proteomes" id="UP001596364">
    <property type="component" value="Unassembled WGS sequence"/>
</dbReference>
<dbReference type="Gene3D" id="3.10.510.20">
    <property type="entry name" value="YcgL domain"/>
    <property type="match status" value="1"/>
</dbReference>
<sequence length="91" mass="10427">MICAVYKSSRKAETYLFVPKRDDFSRVPEPLMQTFGTPQLVMLLQLDGKRTLALADHENVRKALAQKGFYLQLPPPVESLLEQHKKEQGIK</sequence>
<evidence type="ECO:0000313" key="3">
    <source>
        <dbReference type="EMBL" id="MFC6439516.1"/>
    </source>
</evidence>
<reference evidence="4" key="1">
    <citation type="journal article" date="2019" name="Int. J. Syst. Evol. Microbiol.">
        <title>The Global Catalogue of Microorganisms (GCM) 10K type strain sequencing project: providing services to taxonomists for standard genome sequencing and annotation.</title>
        <authorList>
            <consortium name="The Broad Institute Genomics Platform"/>
            <consortium name="The Broad Institute Genome Sequencing Center for Infectious Disease"/>
            <person name="Wu L."/>
            <person name="Ma J."/>
        </authorList>
    </citation>
    <scope>NUCLEOTIDE SEQUENCE [LARGE SCALE GENOMIC DNA]</scope>
    <source>
        <strain evidence="4">CGMCC 1.16031</strain>
    </source>
</reference>
<dbReference type="HAMAP" id="MF_01866">
    <property type="entry name" value="UPF0745"/>
    <property type="match status" value="1"/>
</dbReference>
<evidence type="ECO:0000259" key="2">
    <source>
        <dbReference type="PROSITE" id="PS51648"/>
    </source>
</evidence>
<dbReference type="SUPFAM" id="SSF160191">
    <property type="entry name" value="YcgL-like"/>
    <property type="match status" value="1"/>
</dbReference>
<dbReference type="Pfam" id="PF05166">
    <property type="entry name" value="YcgL"/>
    <property type="match status" value="1"/>
</dbReference>
<evidence type="ECO:0000313" key="4">
    <source>
        <dbReference type="Proteomes" id="UP001596364"/>
    </source>
</evidence>